<gene>
    <name evidence="1" type="ORF">NPIL_79401</name>
</gene>
<proteinExistence type="predicted"/>
<evidence type="ECO:0000313" key="2">
    <source>
        <dbReference type="Proteomes" id="UP000887013"/>
    </source>
</evidence>
<dbReference type="EMBL" id="BMAW01033536">
    <property type="protein sequence ID" value="GFU30740.1"/>
    <property type="molecule type" value="Genomic_DNA"/>
</dbReference>
<name>A0A8X6UN10_NEPPI</name>
<organism evidence="1 2">
    <name type="scientific">Nephila pilipes</name>
    <name type="common">Giant wood spider</name>
    <name type="synonym">Nephila maculata</name>
    <dbReference type="NCBI Taxonomy" id="299642"/>
    <lineage>
        <taxon>Eukaryota</taxon>
        <taxon>Metazoa</taxon>
        <taxon>Ecdysozoa</taxon>
        <taxon>Arthropoda</taxon>
        <taxon>Chelicerata</taxon>
        <taxon>Arachnida</taxon>
        <taxon>Araneae</taxon>
        <taxon>Araneomorphae</taxon>
        <taxon>Entelegynae</taxon>
        <taxon>Araneoidea</taxon>
        <taxon>Nephilidae</taxon>
        <taxon>Nephila</taxon>
    </lineage>
</organism>
<comment type="caution">
    <text evidence="1">The sequence shown here is derived from an EMBL/GenBank/DDBJ whole genome shotgun (WGS) entry which is preliminary data.</text>
</comment>
<dbReference type="Proteomes" id="UP000887013">
    <property type="component" value="Unassembled WGS sequence"/>
</dbReference>
<keyword evidence="2" id="KW-1185">Reference proteome</keyword>
<evidence type="ECO:0000313" key="1">
    <source>
        <dbReference type="EMBL" id="GFU30740.1"/>
    </source>
</evidence>
<accession>A0A8X6UN10</accession>
<reference evidence="1" key="1">
    <citation type="submission" date="2020-08" db="EMBL/GenBank/DDBJ databases">
        <title>Multicomponent nature underlies the extraordinary mechanical properties of spider dragline silk.</title>
        <authorList>
            <person name="Kono N."/>
            <person name="Nakamura H."/>
            <person name="Mori M."/>
            <person name="Yoshida Y."/>
            <person name="Ohtoshi R."/>
            <person name="Malay A.D."/>
            <person name="Moran D.A.P."/>
            <person name="Tomita M."/>
            <person name="Numata K."/>
            <person name="Arakawa K."/>
        </authorList>
    </citation>
    <scope>NUCLEOTIDE SEQUENCE</scope>
</reference>
<sequence>VNEPDTLEVYEAKERITETTKGSSMPARRPDEGIHRTFDLFFLKEAGLKEV</sequence>
<protein>
    <submittedName>
        <fullName evidence="1">Uncharacterized protein</fullName>
    </submittedName>
</protein>
<dbReference type="AlphaFoldDB" id="A0A8X6UN10"/>
<feature type="non-terminal residue" evidence="1">
    <location>
        <position position="1"/>
    </location>
</feature>